<dbReference type="Proteomes" id="UP000005540">
    <property type="component" value="Unassembled WGS sequence"/>
</dbReference>
<dbReference type="Gene3D" id="3.30.870.10">
    <property type="entry name" value="Endonuclease Chain A"/>
    <property type="match status" value="1"/>
</dbReference>
<dbReference type="Pfam" id="PF00271">
    <property type="entry name" value="Helicase_C"/>
    <property type="match status" value="1"/>
</dbReference>
<dbReference type="Gene3D" id="3.40.50.10810">
    <property type="entry name" value="Tandem AAA-ATPase domain"/>
    <property type="match status" value="2"/>
</dbReference>
<dbReference type="SMART" id="SM00490">
    <property type="entry name" value="HELICc"/>
    <property type="match status" value="1"/>
</dbReference>
<evidence type="ECO:0000259" key="3">
    <source>
        <dbReference type="PROSITE" id="PS51192"/>
    </source>
</evidence>
<dbReference type="Gene3D" id="3.40.50.300">
    <property type="entry name" value="P-loop containing nucleotide triphosphate hydrolases"/>
    <property type="match status" value="1"/>
</dbReference>
<proteinExistence type="predicted"/>
<sequence>MSTFITNHGNKDLKKRLQELIEVSTELKFLVGFFYFSGIKEFYETLKKLYDEGKLSQEHIKILVGLNVDKGGYGLYEAATKLKSKDEYFQALINSIKTAFTSQELDNEDIYEQVRFFVKLLEEKIIVIRKTWEPNHSKLYLFKTKETSAPLLFITGSSNLTRAGLVSQNEFNVEIKDYGFEEAEKYFDDLWKDSIALSEDDVKKLVYTIKNETALKDVGPFSAYVYLLKTYIETHKTKDTFNDLVKLMERKGYKPYSYQLEAVSQAVANCKSHGGTILADVVGLGKTVVACMVAKALGKRGIVIAPPHLIGPDDKSTGWKKYLEDFELYGWEAFSVGKLDKALEFVREHDNIEVVIVDEAHRFRNENTLSYHYLKEICRGKTALLLTATPFNNRPSDIFALLKLFTIPKKSTIVFDEDLKSKFEEYESLFNKLSYIKNHYNSPNKKKRERALNYYKEIFGKNNVVVEIDNVKTETKDLARHIRSILEPVVIRRNRLDLKHYKEKIDLPEVKDPIEWFYELTKEQSEFYDEVISAFGEEELGGRFKGAIYIPIKYEKGIKDDDEPELKDEESFLLTYQRNLYDFMRRLLVKRFESSFGSFYESIKRFKSIHETALDFIKKTNKFILDRKLMEDLAEKDSDEILKELEKYEQNLKEQKTNAEYYKVYDLSKFKQKDKFIRDIQSDIKLFDEFLQKMEELKLTQNDPKADRLIKGIEEFLKEGRKVVIFTEYTDTAKHLEETLKRHFKDKVLVAYGNIGKTTFEEIAKNFDAQYKYQENKYKILLTTDKLSEGYNLNRAGVVINYDIPWNPVRVIQRVGRINRIGKKVYDEIYIVNFFPTEQGADIVRSKEIAQTKMFMIHSILREDAKIFDPSEEPEPSKLYKRLNEYKEDKEESFFTKVRDELSQIEESHPEVIKEIQNMPQRVKTAKKSDKNELMVFIRKGKDLFVGYKDYAERQPKTVSFEEVYEKIKATPETERLKVSKDFWSNYEIVFDKKAYTKRKSKPRAIEEKALNLLNDLKDKDIGELKSFVLALIKDIEEYSSLSEYILQKIIKIEKHSDNIEKVKKELEEIKKEIGEDFIERVESQLKLLDLENQEVIMAVENQKFTDEM</sequence>
<comment type="caution">
    <text evidence="5">The sequence shown here is derived from an EMBL/GenBank/DDBJ whole genome shotgun (WGS) entry which is preliminary data.</text>
</comment>
<evidence type="ECO:0000256" key="2">
    <source>
        <dbReference type="SAM" id="Coils"/>
    </source>
</evidence>
<dbReference type="OrthoDB" id="9814088at2"/>
<dbReference type="CDD" id="cd18793">
    <property type="entry name" value="SF2_C_SNF"/>
    <property type="match status" value="1"/>
</dbReference>
<dbReference type="Pfam" id="PF00176">
    <property type="entry name" value="SNF2-rel_dom"/>
    <property type="match status" value="1"/>
</dbReference>
<dbReference type="PROSITE" id="PS51194">
    <property type="entry name" value="HELICASE_CTER"/>
    <property type="match status" value="1"/>
</dbReference>
<dbReference type="InterPro" id="IPR000330">
    <property type="entry name" value="SNF2_N"/>
</dbReference>
<keyword evidence="2" id="KW-0175">Coiled coil</keyword>
<dbReference type="GO" id="GO:0004386">
    <property type="term" value="F:helicase activity"/>
    <property type="evidence" value="ECO:0007669"/>
    <property type="project" value="UniProtKB-KW"/>
</dbReference>
<keyword evidence="5" id="KW-0067">ATP-binding</keyword>
<dbReference type="PANTHER" id="PTHR10799">
    <property type="entry name" value="SNF2/RAD54 HELICASE FAMILY"/>
    <property type="match status" value="1"/>
</dbReference>
<name>C4FHT0_9AQUI</name>
<dbReference type="InterPro" id="IPR038718">
    <property type="entry name" value="SNF2-like_sf"/>
</dbReference>
<feature type="domain" description="Helicase ATP-binding" evidence="3">
    <location>
        <begin position="267"/>
        <end position="408"/>
    </location>
</feature>
<dbReference type="InterPro" id="IPR014001">
    <property type="entry name" value="Helicase_ATP-bd"/>
</dbReference>
<keyword evidence="5" id="KW-0347">Helicase</keyword>
<reference evidence="5 6" key="1">
    <citation type="submission" date="2009-04" db="EMBL/GenBank/DDBJ databases">
        <authorList>
            <person name="Reysenbach A.-L."/>
            <person name="Heidelberg J.F."/>
            <person name="Nelson W.C."/>
        </authorList>
    </citation>
    <scope>NUCLEOTIDE SEQUENCE [LARGE SCALE GENOMIC DNA]</scope>
    <source>
        <strain evidence="5 6">SS-5</strain>
    </source>
</reference>
<keyword evidence="1" id="KW-0378">Hydrolase</keyword>
<dbReference type="InterPro" id="IPR025202">
    <property type="entry name" value="PLD-like_dom"/>
</dbReference>
<dbReference type="SUPFAM" id="SSF52540">
    <property type="entry name" value="P-loop containing nucleoside triphosphate hydrolases"/>
    <property type="match status" value="1"/>
</dbReference>
<dbReference type="AlphaFoldDB" id="C4FHT0"/>
<dbReference type="InterPro" id="IPR001650">
    <property type="entry name" value="Helicase_C-like"/>
</dbReference>
<dbReference type="Pfam" id="PF13091">
    <property type="entry name" value="PLDc_2"/>
    <property type="match status" value="1"/>
</dbReference>
<dbReference type="GO" id="GO:0005524">
    <property type="term" value="F:ATP binding"/>
    <property type="evidence" value="ECO:0007669"/>
    <property type="project" value="InterPro"/>
</dbReference>
<feature type="coiled-coil region" evidence="2">
    <location>
        <begin position="631"/>
        <end position="658"/>
    </location>
</feature>
<evidence type="ECO:0000256" key="1">
    <source>
        <dbReference type="ARBA" id="ARBA00022801"/>
    </source>
</evidence>
<dbReference type="SMART" id="SM00487">
    <property type="entry name" value="DEXDc"/>
    <property type="match status" value="1"/>
</dbReference>
<dbReference type="PROSITE" id="PS51192">
    <property type="entry name" value="HELICASE_ATP_BIND_1"/>
    <property type="match status" value="1"/>
</dbReference>
<dbReference type="InterPro" id="IPR027417">
    <property type="entry name" value="P-loop_NTPase"/>
</dbReference>
<keyword evidence="5" id="KW-0547">Nucleotide-binding</keyword>
<accession>C4FHT0</accession>
<keyword evidence="6" id="KW-1185">Reference proteome</keyword>
<organism evidence="5 6">
    <name type="scientific">Sulfurihydrogenibium yellowstonense SS-5</name>
    <dbReference type="NCBI Taxonomy" id="432331"/>
    <lineage>
        <taxon>Bacteria</taxon>
        <taxon>Pseudomonadati</taxon>
        <taxon>Aquificota</taxon>
        <taxon>Aquificia</taxon>
        <taxon>Aquificales</taxon>
        <taxon>Hydrogenothermaceae</taxon>
        <taxon>Sulfurihydrogenibium</taxon>
    </lineage>
</organism>
<dbReference type="CDD" id="cd09178">
    <property type="entry name" value="PLDc_N_Snf2_like"/>
    <property type="match status" value="1"/>
</dbReference>
<feature type="domain" description="Helicase C-terminal" evidence="4">
    <location>
        <begin position="712"/>
        <end position="868"/>
    </location>
</feature>
<dbReference type="RefSeq" id="WP_007545507.1">
    <property type="nucleotide sequence ID" value="NZ_ABZS01000006.1"/>
</dbReference>
<feature type="coiled-coil region" evidence="2">
    <location>
        <begin position="1053"/>
        <end position="1080"/>
    </location>
</feature>
<gene>
    <name evidence="5" type="ORF">SULYE_0108</name>
</gene>
<dbReference type="EMBL" id="ABZS01000006">
    <property type="protein sequence ID" value="EEP61370.1"/>
    <property type="molecule type" value="Genomic_DNA"/>
</dbReference>
<dbReference type="InterPro" id="IPR049730">
    <property type="entry name" value="SNF2/RAD54-like_C"/>
</dbReference>
<protein>
    <submittedName>
        <fullName evidence="5">Helicase domain protein</fullName>
    </submittedName>
</protein>
<evidence type="ECO:0000259" key="4">
    <source>
        <dbReference type="PROSITE" id="PS51194"/>
    </source>
</evidence>
<evidence type="ECO:0000313" key="5">
    <source>
        <dbReference type="EMBL" id="EEP61370.1"/>
    </source>
</evidence>
<evidence type="ECO:0000313" key="6">
    <source>
        <dbReference type="Proteomes" id="UP000005540"/>
    </source>
</evidence>
<dbReference type="GO" id="GO:0016787">
    <property type="term" value="F:hydrolase activity"/>
    <property type="evidence" value="ECO:0007669"/>
    <property type="project" value="UniProtKB-KW"/>
</dbReference>